<protein>
    <recommendedName>
        <fullName evidence="3">histidine kinase</fullName>
        <ecNumber evidence="3">2.7.13.3</ecNumber>
    </recommendedName>
</protein>
<evidence type="ECO:0000256" key="10">
    <source>
        <dbReference type="ARBA" id="ARBA00022777"/>
    </source>
</evidence>
<evidence type="ECO:0000256" key="8">
    <source>
        <dbReference type="ARBA" id="ARBA00022692"/>
    </source>
</evidence>
<dbReference type="CDD" id="cd00082">
    <property type="entry name" value="HisKA"/>
    <property type="match status" value="1"/>
</dbReference>
<dbReference type="EMBL" id="CP000927">
    <property type="protein sequence ID" value="ABZ70716.1"/>
    <property type="molecule type" value="Genomic_DNA"/>
</dbReference>
<dbReference type="SUPFAM" id="SSF55874">
    <property type="entry name" value="ATPase domain of HSP90 chaperone/DNA topoisomerase II/histidine kinase"/>
    <property type="match status" value="1"/>
</dbReference>
<evidence type="ECO:0000313" key="19">
    <source>
        <dbReference type="EMBL" id="ABZ70716.1"/>
    </source>
</evidence>
<proteinExistence type="predicted"/>
<dbReference type="STRING" id="366602.Caul_1586"/>
<dbReference type="PROSITE" id="PS50109">
    <property type="entry name" value="HIS_KIN"/>
    <property type="match status" value="1"/>
</dbReference>
<keyword evidence="10 19" id="KW-0418">Kinase</keyword>
<evidence type="ECO:0000256" key="7">
    <source>
        <dbReference type="ARBA" id="ARBA00022679"/>
    </source>
</evidence>
<evidence type="ECO:0000256" key="5">
    <source>
        <dbReference type="ARBA" id="ARBA00022519"/>
    </source>
</evidence>
<dbReference type="Pfam" id="PF02518">
    <property type="entry name" value="HATPase_c"/>
    <property type="match status" value="1"/>
</dbReference>
<dbReference type="OrthoDB" id="9804645at2"/>
<feature type="compositionally biased region" description="Basic and acidic residues" evidence="15">
    <location>
        <begin position="155"/>
        <end position="177"/>
    </location>
</feature>
<evidence type="ECO:0000256" key="4">
    <source>
        <dbReference type="ARBA" id="ARBA00022475"/>
    </source>
</evidence>
<dbReference type="SMART" id="SM00304">
    <property type="entry name" value="HAMP"/>
    <property type="match status" value="1"/>
</dbReference>
<dbReference type="PRINTS" id="PR00344">
    <property type="entry name" value="BCTRLSENSOR"/>
</dbReference>
<dbReference type="Gene3D" id="1.10.287.130">
    <property type="match status" value="1"/>
</dbReference>
<keyword evidence="12 16" id="KW-1133">Transmembrane helix</keyword>
<dbReference type="InterPro" id="IPR003660">
    <property type="entry name" value="HAMP_dom"/>
</dbReference>
<evidence type="ECO:0000256" key="15">
    <source>
        <dbReference type="SAM" id="MobiDB-lite"/>
    </source>
</evidence>
<feature type="transmembrane region" description="Helical" evidence="16">
    <location>
        <begin position="218"/>
        <end position="237"/>
    </location>
</feature>
<evidence type="ECO:0000256" key="2">
    <source>
        <dbReference type="ARBA" id="ARBA00004429"/>
    </source>
</evidence>
<dbReference type="GO" id="GO:0005524">
    <property type="term" value="F:ATP binding"/>
    <property type="evidence" value="ECO:0007669"/>
    <property type="project" value="UniProtKB-KW"/>
</dbReference>
<feature type="domain" description="Histidine kinase" evidence="17">
    <location>
        <begin position="298"/>
        <end position="494"/>
    </location>
</feature>
<dbReference type="PANTHER" id="PTHR44936:SF5">
    <property type="entry name" value="SENSOR HISTIDINE KINASE ENVZ"/>
    <property type="match status" value="1"/>
</dbReference>
<keyword evidence="14 16" id="KW-0472">Membrane</keyword>
<evidence type="ECO:0000256" key="11">
    <source>
        <dbReference type="ARBA" id="ARBA00022840"/>
    </source>
</evidence>
<dbReference type="InterPro" id="IPR003661">
    <property type="entry name" value="HisK_dim/P_dom"/>
</dbReference>
<comment type="catalytic activity">
    <reaction evidence="1">
        <text>ATP + protein L-histidine = ADP + protein N-phospho-L-histidine.</text>
        <dbReference type="EC" id="2.7.13.3"/>
    </reaction>
</comment>
<dbReference type="PANTHER" id="PTHR44936">
    <property type="entry name" value="SENSOR PROTEIN CREC"/>
    <property type="match status" value="1"/>
</dbReference>
<feature type="transmembrane region" description="Helical" evidence="16">
    <location>
        <begin position="20"/>
        <end position="45"/>
    </location>
</feature>
<dbReference type="Gene3D" id="3.30.565.10">
    <property type="entry name" value="Histidine kinase-like ATPase, C-terminal domain"/>
    <property type="match status" value="1"/>
</dbReference>
<dbReference type="PROSITE" id="PS50885">
    <property type="entry name" value="HAMP"/>
    <property type="match status" value="1"/>
</dbReference>
<keyword evidence="5" id="KW-0997">Cell inner membrane</keyword>
<evidence type="ECO:0000256" key="1">
    <source>
        <dbReference type="ARBA" id="ARBA00000085"/>
    </source>
</evidence>
<dbReference type="SUPFAM" id="SSF47384">
    <property type="entry name" value="Homodimeric domain of signal transducing histidine kinase"/>
    <property type="match status" value="1"/>
</dbReference>
<evidence type="ECO:0000256" key="14">
    <source>
        <dbReference type="ARBA" id="ARBA00023136"/>
    </source>
</evidence>
<dbReference type="eggNOG" id="COG2205">
    <property type="taxonomic scope" value="Bacteria"/>
</dbReference>
<dbReference type="InterPro" id="IPR005467">
    <property type="entry name" value="His_kinase_dom"/>
</dbReference>
<evidence type="ECO:0000259" key="18">
    <source>
        <dbReference type="PROSITE" id="PS50885"/>
    </source>
</evidence>
<dbReference type="CDD" id="cd00075">
    <property type="entry name" value="HATPase"/>
    <property type="match status" value="1"/>
</dbReference>
<dbReference type="GO" id="GO:0005886">
    <property type="term" value="C:plasma membrane"/>
    <property type="evidence" value="ECO:0007669"/>
    <property type="project" value="UniProtKB-SubCell"/>
</dbReference>
<evidence type="ECO:0000256" key="9">
    <source>
        <dbReference type="ARBA" id="ARBA00022741"/>
    </source>
</evidence>
<dbReference type="InterPro" id="IPR036890">
    <property type="entry name" value="HATPase_C_sf"/>
</dbReference>
<keyword evidence="6" id="KW-0597">Phosphoprotein</keyword>
<dbReference type="SMART" id="SM00387">
    <property type="entry name" value="HATPase_c"/>
    <property type="match status" value="1"/>
</dbReference>
<dbReference type="InterPro" id="IPR050980">
    <property type="entry name" value="2C_sensor_his_kinase"/>
</dbReference>
<dbReference type="KEGG" id="cak:Caul_1586"/>
<dbReference type="InterPro" id="IPR003594">
    <property type="entry name" value="HATPase_dom"/>
</dbReference>
<dbReference type="EC" id="2.7.13.3" evidence="3"/>
<name>B0T1F9_CAUSK</name>
<evidence type="ECO:0000256" key="6">
    <source>
        <dbReference type="ARBA" id="ARBA00022553"/>
    </source>
</evidence>
<keyword evidence="9" id="KW-0547">Nucleotide-binding</keyword>
<dbReference type="InterPro" id="IPR036097">
    <property type="entry name" value="HisK_dim/P_sf"/>
</dbReference>
<dbReference type="HOGENOM" id="CLU_000445_89_27_5"/>
<evidence type="ECO:0000259" key="17">
    <source>
        <dbReference type="PROSITE" id="PS50109"/>
    </source>
</evidence>
<keyword evidence="4" id="KW-1003">Cell membrane</keyword>
<sequence length="494" mass="53952">MTERVRSVPKGGGPDSAPLFVQALGLVIVTLVAAQLIAIAVVFTLPPPPPEIYRLSEIARALKTGEVVQPRDGRPLVLRRHVGPIRSLVDNRRRAEFKAALARKVGVDPARIEMDVDTGPRFFVRAQKRGFVQRLRPRDGGPPDGPDGPGGGPPDRNEGPRPRPPEGRDGGRPPEIDFPREEPFLVGVFKVAIQQDDGRWTVVEPKPAIRFDNWQQRILLILALSVLCVSPVAWLFARRLSGPISAFAGAAERLGRDPRAAPLDLKGSAEVIAAAKAFNMMQERLRRYVEDRTAMIGAVAHDLRTPLTRLRFRIEAVPDDIRPKLASDIDQMEAMIAATMAFVRDTTRPAERTKLELASLLESIIDEAAETGGQASVELGEKIIIEGDPIALRRLLTNLVENGLKYGGSVQGRVRAEGRLAVIEIDDNGPGIVASELDRVFEPFFRSEPSRNRETGGIGLGLAVVRSVARAHGGDVTLHNRPEGGLRARVELPF</sequence>
<keyword evidence="8 16" id="KW-0812">Transmembrane</keyword>
<dbReference type="GO" id="GO:0000155">
    <property type="term" value="F:phosphorelay sensor kinase activity"/>
    <property type="evidence" value="ECO:0007669"/>
    <property type="project" value="InterPro"/>
</dbReference>
<gene>
    <name evidence="19" type="ordered locus">Caul_1586</name>
</gene>
<organism evidence="19">
    <name type="scientific">Caulobacter sp. (strain K31)</name>
    <dbReference type="NCBI Taxonomy" id="366602"/>
    <lineage>
        <taxon>Bacteria</taxon>
        <taxon>Pseudomonadati</taxon>
        <taxon>Pseudomonadota</taxon>
        <taxon>Alphaproteobacteria</taxon>
        <taxon>Caulobacterales</taxon>
        <taxon>Caulobacteraceae</taxon>
        <taxon>Caulobacter</taxon>
    </lineage>
</organism>
<reference evidence="19" key="1">
    <citation type="submission" date="2008-01" db="EMBL/GenBank/DDBJ databases">
        <title>Complete sequence of chromosome of Caulobacter sp. K31.</title>
        <authorList>
            <consortium name="US DOE Joint Genome Institute"/>
            <person name="Copeland A."/>
            <person name="Lucas S."/>
            <person name="Lapidus A."/>
            <person name="Barry K."/>
            <person name="Glavina del Rio T."/>
            <person name="Dalin E."/>
            <person name="Tice H."/>
            <person name="Pitluck S."/>
            <person name="Bruce D."/>
            <person name="Goodwin L."/>
            <person name="Thompson L.S."/>
            <person name="Brettin T."/>
            <person name="Detter J.C."/>
            <person name="Han C."/>
            <person name="Schmutz J."/>
            <person name="Larimer F."/>
            <person name="Land M."/>
            <person name="Hauser L."/>
            <person name="Kyrpides N."/>
            <person name="Kim E."/>
            <person name="Stephens C."/>
            <person name="Richardson P."/>
        </authorList>
    </citation>
    <scope>NUCLEOTIDE SEQUENCE [LARGE SCALE GENOMIC DNA]</scope>
    <source>
        <strain evidence="19">K31</strain>
    </source>
</reference>
<feature type="region of interest" description="Disordered" evidence="15">
    <location>
        <begin position="133"/>
        <end position="177"/>
    </location>
</feature>
<evidence type="ECO:0000256" key="3">
    <source>
        <dbReference type="ARBA" id="ARBA00012438"/>
    </source>
</evidence>
<evidence type="ECO:0000256" key="16">
    <source>
        <dbReference type="SAM" id="Phobius"/>
    </source>
</evidence>
<evidence type="ECO:0000256" key="12">
    <source>
        <dbReference type="ARBA" id="ARBA00022989"/>
    </source>
</evidence>
<feature type="domain" description="HAMP" evidence="18">
    <location>
        <begin position="238"/>
        <end position="290"/>
    </location>
</feature>
<accession>B0T1F9</accession>
<comment type="subcellular location">
    <subcellularLocation>
        <location evidence="2">Cell inner membrane</location>
        <topology evidence="2">Multi-pass membrane protein</topology>
    </subcellularLocation>
</comment>
<keyword evidence="13" id="KW-0902">Two-component regulatory system</keyword>
<dbReference type="AlphaFoldDB" id="B0T1F9"/>
<evidence type="ECO:0000256" key="13">
    <source>
        <dbReference type="ARBA" id="ARBA00023012"/>
    </source>
</evidence>
<dbReference type="Pfam" id="PF00672">
    <property type="entry name" value="HAMP"/>
    <property type="match status" value="1"/>
</dbReference>
<dbReference type="InterPro" id="IPR004358">
    <property type="entry name" value="Sig_transdc_His_kin-like_C"/>
</dbReference>
<dbReference type="SMART" id="SM00388">
    <property type="entry name" value="HisKA"/>
    <property type="match status" value="1"/>
</dbReference>
<keyword evidence="11" id="KW-0067">ATP-binding</keyword>
<keyword evidence="7" id="KW-0808">Transferase</keyword>